<dbReference type="AlphaFoldDB" id="A0A150XGH0"/>
<dbReference type="SUPFAM" id="SSF48498">
    <property type="entry name" value="Tetracyclin repressor-like, C-terminal domain"/>
    <property type="match status" value="1"/>
</dbReference>
<keyword evidence="7" id="KW-1185">Reference proteome</keyword>
<evidence type="ECO:0000256" key="2">
    <source>
        <dbReference type="ARBA" id="ARBA00023125"/>
    </source>
</evidence>
<evidence type="ECO:0000256" key="4">
    <source>
        <dbReference type="PROSITE-ProRule" id="PRU00335"/>
    </source>
</evidence>
<keyword evidence="1" id="KW-0805">Transcription regulation</keyword>
<dbReference type="Gene3D" id="1.10.357.10">
    <property type="entry name" value="Tetracycline Repressor, domain 2"/>
    <property type="match status" value="1"/>
</dbReference>
<accession>A0A150XGH0</accession>
<evidence type="ECO:0000256" key="1">
    <source>
        <dbReference type="ARBA" id="ARBA00023015"/>
    </source>
</evidence>
<dbReference type="EMBL" id="LRPC01000001">
    <property type="protein sequence ID" value="KYG77803.1"/>
    <property type="molecule type" value="Genomic_DNA"/>
</dbReference>
<protein>
    <recommendedName>
        <fullName evidence="5">HTH tetR-type domain-containing protein</fullName>
    </recommendedName>
</protein>
<dbReference type="STRING" id="333140.AWW68_03275"/>
<dbReference type="SUPFAM" id="SSF46689">
    <property type="entry name" value="Homeodomain-like"/>
    <property type="match status" value="1"/>
</dbReference>
<gene>
    <name evidence="6" type="ORF">AWW68_03275</name>
</gene>
<dbReference type="OrthoDB" id="9787680at2"/>
<name>A0A150XGH0_9BACT</name>
<dbReference type="PRINTS" id="PR00455">
    <property type="entry name" value="HTHTETR"/>
</dbReference>
<evidence type="ECO:0000256" key="3">
    <source>
        <dbReference type="ARBA" id="ARBA00023163"/>
    </source>
</evidence>
<sequence>MSRPFGLIVYVYIMNTRERLINVTSDLIRKKGYFGTGINEVLKQVGVPKGSLYHHFPKGKDELIREAVYYGGENQMQKYGEALRGKTAEQGLSDMIDVMVDELLKSNFEDGCPIAAVAMAAGTIDEEIREACAKVFIGWQNNLEGYLERRGVKNAQIKAEELYSMFEGAYVLSKAHKDVKYLSLQKRFIETILNS</sequence>
<keyword evidence="3" id="KW-0804">Transcription</keyword>
<dbReference type="InterPro" id="IPR036271">
    <property type="entry name" value="Tet_transcr_reg_TetR-rel_C_sf"/>
</dbReference>
<keyword evidence="2 4" id="KW-0238">DNA-binding</keyword>
<dbReference type="GO" id="GO:0003677">
    <property type="term" value="F:DNA binding"/>
    <property type="evidence" value="ECO:0007669"/>
    <property type="project" value="UniProtKB-UniRule"/>
</dbReference>
<reference evidence="6 7" key="1">
    <citation type="submission" date="2016-01" db="EMBL/GenBank/DDBJ databases">
        <title>Genome sequencing of Roseivirga spongicola UST030701-084.</title>
        <authorList>
            <person name="Selvaratnam C."/>
            <person name="Thevarajoo S."/>
            <person name="Goh K.M."/>
            <person name="Ee R."/>
            <person name="Chan K.-G."/>
            <person name="Chong C.S."/>
        </authorList>
    </citation>
    <scope>NUCLEOTIDE SEQUENCE [LARGE SCALE GENOMIC DNA]</scope>
    <source>
        <strain evidence="6 7">UST030701-084</strain>
    </source>
</reference>
<dbReference type="RefSeq" id="WP_068216531.1">
    <property type="nucleotide sequence ID" value="NZ_LRPC01000001.1"/>
</dbReference>
<feature type="DNA-binding region" description="H-T-H motif" evidence="4">
    <location>
        <begin position="37"/>
        <end position="56"/>
    </location>
</feature>
<dbReference type="PANTHER" id="PTHR47506:SF3">
    <property type="entry name" value="HTH-TYPE TRANSCRIPTIONAL REGULATOR LMRA"/>
    <property type="match status" value="1"/>
</dbReference>
<evidence type="ECO:0000313" key="6">
    <source>
        <dbReference type="EMBL" id="KYG77803.1"/>
    </source>
</evidence>
<dbReference type="InterPro" id="IPR009057">
    <property type="entry name" value="Homeodomain-like_sf"/>
</dbReference>
<comment type="caution">
    <text evidence="6">The sequence shown here is derived from an EMBL/GenBank/DDBJ whole genome shotgun (WGS) entry which is preliminary data.</text>
</comment>
<proteinExistence type="predicted"/>
<dbReference type="InterPro" id="IPR054156">
    <property type="entry name" value="YxaF_TetR_C"/>
</dbReference>
<feature type="domain" description="HTH tetR-type" evidence="5">
    <location>
        <begin position="14"/>
        <end position="74"/>
    </location>
</feature>
<dbReference type="Pfam" id="PF00440">
    <property type="entry name" value="TetR_N"/>
    <property type="match status" value="1"/>
</dbReference>
<organism evidence="6 7">
    <name type="scientific">Roseivirga spongicola</name>
    <dbReference type="NCBI Taxonomy" id="333140"/>
    <lineage>
        <taxon>Bacteria</taxon>
        <taxon>Pseudomonadati</taxon>
        <taxon>Bacteroidota</taxon>
        <taxon>Cytophagia</taxon>
        <taxon>Cytophagales</taxon>
        <taxon>Roseivirgaceae</taxon>
        <taxon>Roseivirga</taxon>
    </lineage>
</organism>
<dbReference type="InterPro" id="IPR001647">
    <property type="entry name" value="HTH_TetR"/>
</dbReference>
<dbReference type="PANTHER" id="PTHR47506">
    <property type="entry name" value="TRANSCRIPTIONAL REGULATORY PROTEIN"/>
    <property type="match status" value="1"/>
</dbReference>
<evidence type="ECO:0000259" key="5">
    <source>
        <dbReference type="PROSITE" id="PS50977"/>
    </source>
</evidence>
<dbReference type="Pfam" id="PF21993">
    <property type="entry name" value="TetR_C_13_2"/>
    <property type="match status" value="1"/>
</dbReference>
<dbReference type="Proteomes" id="UP000075606">
    <property type="component" value="Unassembled WGS sequence"/>
</dbReference>
<dbReference type="PROSITE" id="PS50977">
    <property type="entry name" value="HTH_TETR_2"/>
    <property type="match status" value="1"/>
</dbReference>
<evidence type="ECO:0000313" key="7">
    <source>
        <dbReference type="Proteomes" id="UP000075606"/>
    </source>
</evidence>